<dbReference type="AlphaFoldDB" id="A0A0A0BQP8"/>
<accession>A0A0A0BQP8</accession>
<evidence type="ECO:0000256" key="1">
    <source>
        <dbReference type="ARBA" id="ARBA00023002"/>
    </source>
</evidence>
<dbReference type="PANTHER" id="PTHR13847:SF289">
    <property type="entry name" value="GLYCINE OXIDASE"/>
    <property type="match status" value="1"/>
</dbReference>
<dbReference type="RefSeq" id="WP_152605719.1">
    <property type="nucleotide sequence ID" value="NZ_AXCY01000097.1"/>
</dbReference>
<name>A0A0A0BQP8_9CELL</name>
<dbReference type="GO" id="GO:0005737">
    <property type="term" value="C:cytoplasm"/>
    <property type="evidence" value="ECO:0007669"/>
    <property type="project" value="TreeGrafter"/>
</dbReference>
<evidence type="ECO:0000313" key="3">
    <source>
        <dbReference type="EMBL" id="KGM09434.1"/>
    </source>
</evidence>
<dbReference type="Proteomes" id="UP000029839">
    <property type="component" value="Unassembled WGS sequence"/>
</dbReference>
<keyword evidence="1" id="KW-0560">Oxidoreductase</keyword>
<evidence type="ECO:0000259" key="2">
    <source>
        <dbReference type="Pfam" id="PF01266"/>
    </source>
</evidence>
<reference evidence="3 4" key="2">
    <citation type="journal article" date="2015" name="Stand. Genomic Sci.">
        <title>Draft genome sequence of Cellulomonas carbonis T26(T) and comparative analysis of six Cellulomonas genomes.</title>
        <authorList>
            <person name="Zhuang W."/>
            <person name="Zhang S."/>
            <person name="Xia X."/>
            <person name="Wang G."/>
        </authorList>
    </citation>
    <scope>NUCLEOTIDE SEQUENCE [LARGE SCALE GENOMIC DNA]</scope>
    <source>
        <strain evidence="3 4">T26</strain>
    </source>
</reference>
<sequence length="345" mass="36842">MRLVVIGGGVVGMAVAEGARSRGLADGVVVLEQATLGSGASSYAGASDLALGWSDRHRRLVASSAAWHEAASPAVEYRRSTPTLWALEDPEDAGRLAELVDEDVEPAPAVGSLPAGARTPGHVIDPRGLVKHLRAELLAAGASEVAEGERVTAVRVVDGSVVVSTPRREIEADRVVVCVGPWVLETCRSWGLEPPPVRTKRVFGYRWRSRDRQPDLTFVDLQEGVFLFPRVSEPGVYAMSVKHDVWDVEPVEGPSHPTPDAVARRAAERVLGDAELVERKVFVDTYTADDQPWVAPLEATSRVWCVTGTHGSGVRLGVGLAHELLDLMWPAAGAATARVDAVRAG</sequence>
<dbReference type="InterPro" id="IPR036188">
    <property type="entry name" value="FAD/NAD-bd_sf"/>
</dbReference>
<dbReference type="Gene3D" id="3.30.9.10">
    <property type="entry name" value="D-Amino Acid Oxidase, subunit A, domain 2"/>
    <property type="match status" value="1"/>
</dbReference>
<dbReference type="Pfam" id="PF01266">
    <property type="entry name" value="DAO"/>
    <property type="match status" value="1"/>
</dbReference>
<dbReference type="PANTHER" id="PTHR13847">
    <property type="entry name" value="SARCOSINE DEHYDROGENASE-RELATED"/>
    <property type="match status" value="1"/>
</dbReference>
<evidence type="ECO:0000313" key="4">
    <source>
        <dbReference type="Proteomes" id="UP000029839"/>
    </source>
</evidence>
<comment type="caution">
    <text evidence="3">The sequence shown here is derived from an EMBL/GenBank/DDBJ whole genome shotgun (WGS) entry which is preliminary data.</text>
</comment>
<proteinExistence type="predicted"/>
<keyword evidence="4" id="KW-1185">Reference proteome</keyword>
<dbReference type="SUPFAM" id="SSF51905">
    <property type="entry name" value="FAD/NAD(P)-binding domain"/>
    <property type="match status" value="1"/>
</dbReference>
<reference evidence="3 4" key="1">
    <citation type="submission" date="2013-08" db="EMBL/GenBank/DDBJ databases">
        <title>Genome sequencing of Cellulomonas carbonis T26.</title>
        <authorList>
            <person name="Chen F."/>
            <person name="Li Y."/>
            <person name="Wang G."/>
        </authorList>
    </citation>
    <scope>NUCLEOTIDE SEQUENCE [LARGE SCALE GENOMIC DNA]</scope>
    <source>
        <strain evidence="3 4">T26</strain>
    </source>
</reference>
<dbReference type="EMBL" id="AXCY01000097">
    <property type="protein sequence ID" value="KGM09434.1"/>
    <property type="molecule type" value="Genomic_DNA"/>
</dbReference>
<dbReference type="InterPro" id="IPR006076">
    <property type="entry name" value="FAD-dep_OxRdtase"/>
</dbReference>
<protein>
    <recommendedName>
        <fullName evidence="2">FAD dependent oxidoreductase domain-containing protein</fullName>
    </recommendedName>
</protein>
<dbReference type="GO" id="GO:0016491">
    <property type="term" value="F:oxidoreductase activity"/>
    <property type="evidence" value="ECO:0007669"/>
    <property type="project" value="UniProtKB-KW"/>
</dbReference>
<gene>
    <name evidence="3" type="ORF">N868_02205</name>
</gene>
<dbReference type="Gene3D" id="3.50.50.60">
    <property type="entry name" value="FAD/NAD(P)-binding domain"/>
    <property type="match status" value="1"/>
</dbReference>
<organism evidence="3 4">
    <name type="scientific">Cellulomonas carbonis T26</name>
    <dbReference type="NCBI Taxonomy" id="947969"/>
    <lineage>
        <taxon>Bacteria</taxon>
        <taxon>Bacillati</taxon>
        <taxon>Actinomycetota</taxon>
        <taxon>Actinomycetes</taxon>
        <taxon>Micrococcales</taxon>
        <taxon>Cellulomonadaceae</taxon>
        <taxon>Cellulomonas</taxon>
    </lineage>
</organism>
<feature type="domain" description="FAD dependent oxidoreductase" evidence="2">
    <location>
        <begin position="3"/>
        <end position="326"/>
    </location>
</feature>
<dbReference type="OrthoDB" id="9806257at2"/>